<protein>
    <recommendedName>
        <fullName evidence="2">Helix-hairpin-helix DNA-binding motif class 1 domain-containing protein</fullName>
    </recommendedName>
</protein>
<keyword evidence="1" id="KW-0812">Transmembrane</keyword>
<organism evidence="3 4">
    <name type="scientific">Priestia koreensis</name>
    <dbReference type="NCBI Taxonomy" id="284581"/>
    <lineage>
        <taxon>Bacteria</taxon>
        <taxon>Bacillati</taxon>
        <taxon>Bacillota</taxon>
        <taxon>Bacilli</taxon>
        <taxon>Bacillales</taxon>
        <taxon>Bacillaceae</taxon>
        <taxon>Priestia</taxon>
    </lineage>
</organism>
<comment type="caution">
    <text evidence="3">The sequence shown here is derived from an EMBL/GenBank/DDBJ whole genome shotgun (WGS) entry which is preliminary data.</text>
</comment>
<dbReference type="InterPro" id="IPR019554">
    <property type="entry name" value="Soluble_ligand-bd"/>
</dbReference>
<dbReference type="Pfam" id="PF10531">
    <property type="entry name" value="SLBB"/>
    <property type="match status" value="1"/>
</dbReference>
<gene>
    <name evidence="3" type="ORF">AMD01_14015</name>
</gene>
<proteinExistence type="predicted"/>
<keyword evidence="1" id="KW-0472">Membrane</keyword>
<dbReference type="GO" id="GO:0015627">
    <property type="term" value="C:type II protein secretion system complex"/>
    <property type="evidence" value="ECO:0007669"/>
    <property type="project" value="TreeGrafter"/>
</dbReference>
<dbReference type="Gene3D" id="1.10.150.280">
    <property type="entry name" value="AF1531-like domain"/>
    <property type="match status" value="1"/>
</dbReference>
<name>A0A0M0KYH1_9BACI</name>
<dbReference type="InterPro" id="IPR051675">
    <property type="entry name" value="Endo/Exo/Phosphatase_dom_1"/>
</dbReference>
<dbReference type="InterPro" id="IPR003583">
    <property type="entry name" value="Hlx-hairpin-Hlx_DNA-bd_motif"/>
</dbReference>
<dbReference type="Proteomes" id="UP000037558">
    <property type="component" value="Unassembled WGS sequence"/>
</dbReference>
<dbReference type="GO" id="GO:0003677">
    <property type="term" value="F:DNA binding"/>
    <property type="evidence" value="ECO:0007669"/>
    <property type="project" value="InterPro"/>
</dbReference>
<dbReference type="Pfam" id="PF12836">
    <property type="entry name" value="HHH_3"/>
    <property type="match status" value="1"/>
</dbReference>
<dbReference type="PANTHER" id="PTHR21180">
    <property type="entry name" value="ENDONUCLEASE/EXONUCLEASE/PHOSPHATASE FAMILY DOMAIN-CONTAINING PROTEIN 1"/>
    <property type="match status" value="1"/>
</dbReference>
<dbReference type="Gene3D" id="3.10.560.10">
    <property type="entry name" value="Outer membrane lipoprotein wza domain like"/>
    <property type="match status" value="1"/>
</dbReference>
<dbReference type="InterPro" id="IPR004509">
    <property type="entry name" value="Competence_ComEA_HhH"/>
</dbReference>
<keyword evidence="4" id="KW-1185">Reference proteome</keyword>
<sequence length="209" mass="22762">MHFSKKQVVVSTILVCAILLLFGVYVFQGRETSNQEFSLGLEEEREDLKVKDKQKVQATTQQTTVLVDVKGAVKTPGVYELAAGSRIRDAIRLSGGITNQGDKNAVNLALKLQDEMIVYVPKIGESESVVISSHTSPGTSSNTENPLINLNTATPEELQQLDGVGPAKASAIIAYREENGPFQKIEDLMNVSGIGQKSFDKLKESIRVQ</sequence>
<dbReference type="STRING" id="284581.AMD01_14015"/>
<dbReference type="InterPro" id="IPR010994">
    <property type="entry name" value="RuvA_2-like"/>
</dbReference>
<feature type="domain" description="Helix-hairpin-helix DNA-binding motif class 1" evidence="2">
    <location>
        <begin position="186"/>
        <end position="205"/>
    </location>
</feature>
<dbReference type="PANTHER" id="PTHR21180:SF32">
    <property type="entry name" value="ENDONUCLEASE_EXONUCLEASE_PHOSPHATASE FAMILY DOMAIN-CONTAINING PROTEIN 1"/>
    <property type="match status" value="1"/>
</dbReference>
<dbReference type="SUPFAM" id="SSF47781">
    <property type="entry name" value="RuvA domain 2-like"/>
    <property type="match status" value="1"/>
</dbReference>
<keyword evidence="1" id="KW-1133">Transmembrane helix</keyword>
<evidence type="ECO:0000313" key="4">
    <source>
        <dbReference type="Proteomes" id="UP000037558"/>
    </source>
</evidence>
<evidence type="ECO:0000259" key="2">
    <source>
        <dbReference type="SMART" id="SM00278"/>
    </source>
</evidence>
<feature type="transmembrane region" description="Helical" evidence="1">
    <location>
        <begin position="7"/>
        <end position="27"/>
    </location>
</feature>
<evidence type="ECO:0000313" key="3">
    <source>
        <dbReference type="EMBL" id="KOO43854.1"/>
    </source>
</evidence>
<evidence type="ECO:0000256" key="1">
    <source>
        <dbReference type="SAM" id="Phobius"/>
    </source>
</evidence>
<dbReference type="PATRIC" id="fig|284581.3.peg.3872"/>
<dbReference type="EMBL" id="LILC01000019">
    <property type="protein sequence ID" value="KOO43854.1"/>
    <property type="molecule type" value="Genomic_DNA"/>
</dbReference>
<dbReference type="SMART" id="SM00278">
    <property type="entry name" value="HhH1"/>
    <property type="match status" value="2"/>
</dbReference>
<dbReference type="AlphaFoldDB" id="A0A0M0KYH1"/>
<reference evidence="4" key="1">
    <citation type="submission" date="2015-08" db="EMBL/GenBank/DDBJ databases">
        <title>Fjat-14210 dsm16467.</title>
        <authorList>
            <person name="Liu B."/>
            <person name="Wang J."/>
            <person name="Zhu Y."/>
            <person name="Liu G."/>
            <person name="Chen Q."/>
            <person name="Chen Z."/>
            <person name="Lan J."/>
            <person name="Che J."/>
            <person name="Ge C."/>
            <person name="Shi H."/>
            <person name="Pan Z."/>
            <person name="Liu X."/>
        </authorList>
    </citation>
    <scope>NUCLEOTIDE SEQUENCE [LARGE SCALE GENOMIC DNA]</scope>
    <source>
        <strain evidence="4">DSM 16467</strain>
    </source>
</reference>
<feature type="domain" description="Helix-hairpin-helix DNA-binding motif class 1" evidence="2">
    <location>
        <begin position="156"/>
        <end position="175"/>
    </location>
</feature>
<dbReference type="NCBIfam" id="TIGR00426">
    <property type="entry name" value="competence protein ComEA helix-hairpin-helix repeat region"/>
    <property type="match status" value="1"/>
</dbReference>
<accession>A0A0M0KYH1</accession>
<dbReference type="GO" id="GO:0006281">
    <property type="term" value="P:DNA repair"/>
    <property type="evidence" value="ECO:0007669"/>
    <property type="project" value="InterPro"/>
</dbReference>
<dbReference type="GO" id="GO:0015628">
    <property type="term" value="P:protein secretion by the type II secretion system"/>
    <property type="evidence" value="ECO:0007669"/>
    <property type="project" value="TreeGrafter"/>
</dbReference>